<accession>A0A6I1FMC7</accession>
<keyword evidence="6" id="KW-1185">Reference proteome</keyword>
<feature type="transmembrane region" description="Helical" evidence="3">
    <location>
        <begin position="312"/>
        <end position="332"/>
    </location>
</feature>
<evidence type="ECO:0000256" key="2">
    <source>
        <dbReference type="ARBA" id="ARBA00007400"/>
    </source>
</evidence>
<feature type="transmembrane region" description="Helical" evidence="3">
    <location>
        <begin position="277"/>
        <end position="300"/>
    </location>
</feature>
<dbReference type="GO" id="GO:0016747">
    <property type="term" value="F:acyltransferase activity, transferring groups other than amino-acyl groups"/>
    <property type="evidence" value="ECO:0007669"/>
    <property type="project" value="InterPro"/>
</dbReference>
<feature type="transmembrane region" description="Helical" evidence="3">
    <location>
        <begin position="248"/>
        <end position="265"/>
    </location>
</feature>
<gene>
    <name evidence="5" type="ORF">F9802_05605</name>
</gene>
<sequence length="374" mass="42958">MGKLSLNLVKNDSQASSILDLMRFLSALTVFLFHFYVPVPGYQAVMVFFVLSGYFISSSVLKAVVENRWSWSDYLFKRLTRLWIVLLPALFLTYILAKIQLGLFGEDLNPPNLKVSNYISWELFFGNLFFMQGILVKGPFGLNGPLWSLTYEFWYYILFPCIILIFCSSKKSKKLFYLLVSIAISIFVGQKIMEYFLIWSLGAIIPLIKPLNLEKAYLKFIITLFSTLIAIVSLHYEAGSSFFLDLRVGITFSFLIYLVVSFFNNNSSSIKNNIPKYLAGFSYTLYLTHYPLANFILTWRMSPLWPFEGNSLIIKVALAILVIIYAWIIALLTEKHTDRVRGIISKLIFRKNMNLLKNKSIPSNNVDSQPPMLG</sequence>
<dbReference type="AlphaFoldDB" id="A0A6I1FMC7"/>
<keyword evidence="5" id="KW-0012">Acyltransferase</keyword>
<evidence type="ECO:0000256" key="3">
    <source>
        <dbReference type="SAM" id="Phobius"/>
    </source>
</evidence>
<proteinExistence type="inferred from homology"/>
<dbReference type="PANTHER" id="PTHR23028">
    <property type="entry name" value="ACETYLTRANSFERASE"/>
    <property type="match status" value="1"/>
</dbReference>
<comment type="similarity">
    <text evidence="2">Belongs to the acyltransferase 3 family.</text>
</comment>
<comment type="caution">
    <text evidence="5">The sequence shown here is derived from an EMBL/GenBank/DDBJ whole genome shotgun (WGS) entry which is preliminary data.</text>
</comment>
<feature type="transmembrane region" description="Helical" evidence="3">
    <location>
        <begin position="43"/>
        <end position="61"/>
    </location>
</feature>
<dbReference type="InterPro" id="IPR050879">
    <property type="entry name" value="Acyltransferase_3"/>
</dbReference>
<evidence type="ECO:0000313" key="6">
    <source>
        <dbReference type="Proteomes" id="UP000429595"/>
    </source>
</evidence>
<dbReference type="PANTHER" id="PTHR23028:SF134">
    <property type="entry name" value="PUTATIVE (AFU_ORTHOLOGUE AFUA_4G08520)-RELATED"/>
    <property type="match status" value="1"/>
</dbReference>
<keyword evidence="3" id="KW-0812">Transmembrane</keyword>
<dbReference type="Pfam" id="PF01757">
    <property type="entry name" value="Acyl_transf_3"/>
    <property type="match status" value="1"/>
</dbReference>
<keyword evidence="3" id="KW-1133">Transmembrane helix</keyword>
<comment type="subcellular location">
    <subcellularLocation>
        <location evidence="1">Membrane</location>
    </subcellularLocation>
</comment>
<keyword evidence="3" id="KW-0472">Membrane</keyword>
<feature type="domain" description="Acyltransferase 3" evidence="4">
    <location>
        <begin position="19"/>
        <end position="330"/>
    </location>
</feature>
<dbReference type="RefSeq" id="WP_152150164.1">
    <property type="nucleotide sequence ID" value="NZ_WEIO01000002.1"/>
</dbReference>
<protein>
    <submittedName>
        <fullName evidence="5">Acyltransferase family protein</fullName>
    </submittedName>
</protein>
<evidence type="ECO:0000259" key="4">
    <source>
        <dbReference type="Pfam" id="PF01757"/>
    </source>
</evidence>
<feature type="transmembrane region" description="Helical" evidence="3">
    <location>
        <begin position="153"/>
        <end position="169"/>
    </location>
</feature>
<reference evidence="5 6" key="1">
    <citation type="submission" date="2019-10" db="EMBL/GenBank/DDBJ databases">
        <title>Bacillus aerolatum sp. nov., isolated from bioaerosol of sport playgrounds.</title>
        <authorList>
            <person name="Chen P."/>
            <person name="Zhang G."/>
        </authorList>
    </citation>
    <scope>NUCLEOTIDE SEQUENCE [LARGE SCALE GENOMIC DNA]</scope>
    <source>
        <strain evidence="5 6">CX253</strain>
    </source>
</reference>
<feature type="transmembrane region" description="Helical" evidence="3">
    <location>
        <begin position="216"/>
        <end position="236"/>
    </location>
</feature>
<evidence type="ECO:0000256" key="1">
    <source>
        <dbReference type="ARBA" id="ARBA00004370"/>
    </source>
</evidence>
<dbReference type="Proteomes" id="UP000429595">
    <property type="component" value="Unassembled WGS sequence"/>
</dbReference>
<dbReference type="EMBL" id="WEIO01000002">
    <property type="protein sequence ID" value="KAB7708179.1"/>
    <property type="molecule type" value="Genomic_DNA"/>
</dbReference>
<feature type="transmembrane region" description="Helical" evidence="3">
    <location>
        <begin position="82"/>
        <end position="103"/>
    </location>
</feature>
<dbReference type="InterPro" id="IPR002656">
    <property type="entry name" value="Acyl_transf_3_dom"/>
</dbReference>
<evidence type="ECO:0000313" key="5">
    <source>
        <dbReference type="EMBL" id="KAB7708179.1"/>
    </source>
</evidence>
<keyword evidence="5" id="KW-0808">Transferase</keyword>
<organism evidence="5 6">
    <name type="scientific">Bacillus aerolatus</name>
    <dbReference type="NCBI Taxonomy" id="2653354"/>
    <lineage>
        <taxon>Bacteria</taxon>
        <taxon>Bacillati</taxon>
        <taxon>Bacillota</taxon>
        <taxon>Bacilli</taxon>
        <taxon>Bacillales</taxon>
        <taxon>Bacillaceae</taxon>
        <taxon>Bacillus</taxon>
    </lineage>
</organism>
<name>A0A6I1FMC7_9BACI</name>
<feature type="transmembrane region" description="Helical" evidence="3">
    <location>
        <begin position="175"/>
        <end position="204"/>
    </location>
</feature>